<dbReference type="PANTHER" id="PTHR33572:SF3">
    <property type="entry name" value="VELVET COMPLEX SUBUNIT B"/>
    <property type="match status" value="1"/>
</dbReference>
<gene>
    <name evidence="9" type="ORF">UCREL1_11595</name>
</gene>
<evidence type="ECO:0000256" key="5">
    <source>
        <dbReference type="ARBA" id="ARBA00023242"/>
    </source>
</evidence>
<dbReference type="InterPro" id="IPR037525">
    <property type="entry name" value="Velvet_dom"/>
</dbReference>
<dbReference type="GO" id="GO:0005634">
    <property type="term" value="C:nucleus"/>
    <property type="evidence" value="ECO:0007669"/>
    <property type="project" value="UniProtKB-SubCell"/>
</dbReference>
<name>M7SBD0_EUTLA</name>
<dbReference type="Proteomes" id="UP000012174">
    <property type="component" value="Unassembled WGS sequence"/>
</dbReference>
<evidence type="ECO:0000256" key="1">
    <source>
        <dbReference type="ARBA" id="ARBA00004123"/>
    </source>
</evidence>
<reference evidence="10" key="1">
    <citation type="journal article" date="2013" name="Genome Announc.">
        <title>Draft genome sequence of the grapevine dieback fungus Eutypa lata UCR-EL1.</title>
        <authorList>
            <person name="Blanco-Ulate B."/>
            <person name="Rolshausen P.E."/>
            <person name="Cantu D."/>
        </authorList>
    </citation>
    <scope>NUCLEOTIDE SEQUENCE [LARGE SCALE GENOMIC DNA]</scope>
    <source>
        <strain evidence="10">UCR-EL1</strain>
    </source>
</reference>
<feature type="region of interest" description="Disordered" evidence="7">
    <location>
        <begin position="1"/>
        <end position="43"/>
    </location>
</feature>
<organism evidence="9 10">
    <name type="scientific">Eutypa lata (strain UCR-EL1)</name>
    <name type="common">Grapevine dieback disease fungus</name>
    <name type="synonym">Eutypa armeniacae</name>
    <dbReference type="NCBI Taxonomy" id="1287681"/>
    <lineage>
        <taxon>Eukaryota</taxon>
        <taxon>Fungi</taxon>
        <taxon>Dikarya</taxon>
        <taxon>Ascomycota</taxon>
        <taxon>Pezizomycotina</taxon>
        <taxon>Sordariomycetes</taxon>
        <taxon>Xylariomycetidae</taxon>
        <taxon>Xylariales</taxon>
        <taxon>Diatrypaceae</taxon>
        <taxon>Eutypa</taxon>
    </lineage>
</organism>
<evidence type="ECO:0000256" key="3">
    <source>
        <dbReference type="ARBA" id="ARBA00023015"/>
    </source>
</evidence>
<feature type="domain" description="Velvet" evidence="8">
    <location>
        <begin position="40"/>
        <end position="164"/>
    </location>
</feature>
<dbReference type="EMBL" id="KB707612">
    <property type="protein sequence ID" value="EMR61473.1"/>
    <property type="molecule type" value="Genomic_DNA"/>
</dbReference>
<dbReference type="Pfam" id="PF11754">
    <property type="entry name" value="Velvet"/>
    <property type="match status" value="2"/>
</dbReference>
<dbReference type="HOGENOM" id="CLU_1619008_0_0_1"/>
<dbReference type="OrthoDB" id="1746739at2759"/>
<keyword evidence="3" id="KW-0805">Transcription regulation</keyword>
<dbReference type="PANTHER" id="PTHR33572">
    <property type="entry name" value="SPORE DEVELOPMENT REGULATOR VOSA"/>
    <property type="match status" value="1"/>
</dbReference>
<dbReference type="Gene3D" id="2.60.40.3960">
    <property type="entry name" value="Velvet domain"/>
    <property type="match status" value="1"/>
</dbReference>
<dbReference type="AlphaFoldDB" id="M7SBD0"/>
<keyword evidence="2" id="KW-0749">Sporulation</keyword>
<dbReference type="InterPro" id="IPR021740">
    <property type="entry name" value="Velvet"/>
</dbReference>
<keyword evidence="10" id="KW-1185">Reference proteome</keyword>
<dbReference type="GO" id="GO:0030435">
    <property type="term" value="P:sporulation resulting in formation of a cellular spore"/>
    <property type="evidence" value="ECO:0007669"/>
    <property type="project" value="UniProtKB-KW"/>
</dbReference>
<evidence type="ECO:0000256" key="6">
    <source>
        <dbReference type="ARBA" id="ARBA00038045"/>
    </source>
</evidence>
<dbReference type="STRING" id="1287681.M7SBD0"/>
<evidence type="ECO:0000313" key="10">
    <source>
        <dbReference type="Proteomes" id="UP000012174"/>
    </source>
</evidence>
<evidence type="ECO:0000313" key="9">
    <source>
        <dbReference type="EMBL" id="EMR61473.1"/>
    </source>
</evidence>
<keyword evidence="5" id="KW-0539">Nucleus</keyword>
<dbReference type="PROSITE" id="PS51821">
    <property type="entry name" value="VELVET"/>
    <property type="match status" value="1"/>
</dbReference>
<keyword evidence="4" id="KW-0804">Transcription</keyword>
<comment type="subcellular location">
    <subcellularLocation>
        <location evidence="1">Nucleus</location>
    </subcellularLocation>
</comment>
<proteinExistence type="inferred from homology"/>
<comment type="similarity">
    <text evidence="6">Belongs to the velvet family. VelB subfamily.</text>
</comment>
<evidence type="ECO:0000256" key="7">
    <source>
        <dbReference type="SAM" id="MobiDB-lite"/>
    </source>
</evidence>
<sequence>MSGSRDHVADLGPPENGTDPSKTGAGDKKKLSPPKEVQGSDATRKYQLKVVQQPLRARMCGFGDKVRWQLLIRCEVDHQHYILHVDLWNPEGDKEANLVKHSQAQGSISATSTTSFRELVDNHTSNYGYPAIVPSNRESQYASAAQAGYGAPMGGYQPDAYAQG</sequence>
<evidence type="ECO:0000256" key="4">
    <source>
        <dbReference type="ARBA" id="ARBA00023163"/>
    </source>
</evidence>
<evidence type="ECO:0000259" key="8">
    <source>
        <dbReference type="PROSITE" id="PS51821"/>
    </source>
</evidence>
<protein>
    <submittedName>
        <fullName evidence="9">Putative developmental regulator protein</fullName>
    </submittedName>
</protein>
<dbReference type="KEGG" id="ela:UCREL1_11595"/>
<evidence type="ECO:0000256" key="2">
    <source>
        <dbReference type="ARBA" id="ARBA00022969"/>
    </source>
</evidence>
<accession>M7SBD0</accession>
<dbReference type="InterPro" id="IPR038491">
    <property type="entry name" value="Velvet_dom_sf"/>
</dbReference>